<protein>
    <submittedName>
        <fullName evidence="2">Putative membrane protein</fullName>
    </submittedName>
</protein>
<keyword evidence="3" id="KW-1185">Reference proteome</keyword>
<evidence type="ECO:0000313" key="2">
    <source>
        <dbReference type="EMBL" id="CDZ24657.1"/>
    </source>
</evidence>
<keyword evidence="1" id="KW-1133">Transmembrane helix</keyword>
<dbReference type="EMBL" id="LM995447">
    <property type="protein sequence ID" value="CDZ24657.1"/>
    <property type="molecule type" value="Genomic_DNA"/>
</dbReference>
<dbReference type="KEGG" id="ccel:CCDG5_1547"/>
<keyword evidence="1" id="KW-0472">Membrane</keyword>
<evidence type="ECO:0000313" key="3">
    <source>
        <dbReference type="Proteomes" id="UP000032431"/>
    </source>
</evidence>
<gene>
    <name evidence="2" type="ORF">CCDG5_1547</name>
</gene>
<proteinExistence type="predicted"/>
<dbReference type="STRING" id="29343.CCDG5_1547"/>
<evidence type="ECO:0000256" key="1">
    <source>
        <dbReference type="SAM" id="Phobius"/>
    </source>
</evidence>
<dbReference type="Proteomes" id="UP000032431">
    <property type="component" value="Chromosome I"/>
</dbReference>
<dbReference type="AlphaFoldDB" id="A0A078KQ51"/>
<dbReference type="HOGENOM" id="CLU_2664577_0_0_9"/>
<dbReference type="PATRIC" id="fig|29343.3.peg.1631"/>
<reference evidence="3" key="1">
    <citation type="submission" date="2014-07" db="EMBL/GenBank/DDBJ databases">
        <authorList>
            <person name="Wibberg D."/>
        </authorList>
    </citation>
    <scope>NUCLEOTIDE SEQUENCE [LARGE SCALE GENOMIC DNA]</scope>
    <source>
        <strain evidence="3">DG5</strain>
    </source>
</reference>
<organism evidence="2 3">
    <name type="scientific">[Clostridium] cellulosi</name>
    <dbReference type="NCBI Taxonomy" id="29343"/>
    <lineage>
        <taxon>Bacteria</taxon>
        <taxon>Bacillati</taxon>
        <taxon>Bacillota</taxon>
        <taxon>Clostridia</taxon>
        <taxon>Eubacteriales</taxon>
        <taxon>Oscillospiraceae</taxon>
        <taxon>Oscillospiraceae incertae sedis</taxon>
    </lineage>
</organism>
<sequence length="75" mass="7891">MQGGEVMYALICVWTGVLCGAFVGVFGIWAFLKGQSSAVICRMGGVPEFKTSKRKAGKGTPDISEQIGAMFANAD</sequence>
<keyword evidence="1" id="KW-0812">Transmembrane</keyword>
<name>A0A078KQ51_9FIRM</name>
<feature type="transmembrane region" description="Helical" evidence="1">
    <location>
        <begin position="6"/>
        <end position="32"/>
    </location>
</feature>
<accession>A0A078KQ51</accession>